<sequence length="427" mass="48569">MSSNSMFSATIGRQTPIPFTPSSPQIQRQTTTQTQHQRQQPTMSEPLIALGSRYNIDPNTGAVLVPLATVIQKVMTYFADTNGINVKGEANASANISNTGTTSTNHINYNSDNDTSLGGTYSNPIAFHSTPPHKRKRERERERERDDYSEGYSKYSPRPSPLPFPLQKRPRASPTAYSPQGWRFPSHRPDTPPDETRWHKTFPPKPHHPYILDEPLPAPQAEVFRPKVTLPSETARSSPEPYERYHAQEWEEEVKEEEVKEEEVKEEEVNVTHTPASSSSEPFYPQQTEALPGIADILMGLPNTSANFSPVDRTNTPYQSHPQPAQDAEPDTSYVRETKHFDRTFPPCQSNTCFHRRGAAVSSPFDHYRSYYQPAPHAESRERLDNGRYQFVRSGGLGWMEERTDERASDDVQGYETYEGRVLTRRF</sequence>
<feature type="compositionally biased region" description="Basic and acidic residues" evidence="1">
    <location>
        <begin position="139"/>
        <end position="148"/>
    </location>
</feature>
<evidence type="ECO:0000313" key="3">
    <source>
        <dbReference type="Proteomes" id="UP000799438"/>
    </source>
</evidence>
<dbReference type="AlphaFoldDB" id="A0A6A6BJW3"/>
<feature type="compositionally biased region" description="Low complexity" evidence="1">
    <location>
        <begin position="20"/>
        <end position="42"/>
    </location>
</feature>
<evidence type="ECO:0000313" key="2">
    <source>
        <dbReference type="EMBL" id="KAF2143584.1"/>
    </source>
</evidence>
<feature type="compositionally biased region" description="Polar residues" evidence="1">
    <location>
        <begin position="94"/>
        <end position="123"/>
    </location>
</feature>
<protein>
    <submittedName>
        <fullName evidence="2">Uncharacterized protein</fullName>
    </submittedName>
</protein>
<feature type="region of interest" description="Disordered" evidence="1">
    <location>
        <begin position="94"/>
        <end position="195"/>
    </location>
</feature>
<feature type="region of interest" description="Disordered" evidence="1">
    <location>
        <begin position="1"/>
        <end position="42"/>
    </location>
</feature>
<dbReference type="Proteomes" id="UP000799438">
    <property type="component" value="Unassembled WGS sequence"/>
</dbReference>
<organism evidence="2 3">
    <name type="scientific">Aplosporella prunicola CBS 121167</name>
    <dbReference type="NCBI Taxonomy" id="1176127"/>
    <lineage>
        <taxon>Eukaryota</taxon>
        <taxon>Fungi</taxon>
        <taxon>Dikarya</taxon>
        <taxon>Ascomycota</taxon>
        <taxon>Pezizomycotina</taxon>
        <taxon>Dothideomycetes</taxon>
        <taxon>Dothideomycetes incertae sedis</taxon>
        <taxon>Botryosphaeriales</taxon>
        <taxon>Aplosporellaceae</taxon>
        <taxon>Aplosporella</taxon>
    </lineage>
</organism>
<dbReference type="GeneID" id="54300532"/>
<dbReference type="EMBL" id="ML995481">
    <property type="protein sequence ID" value="KAF2143584.1"/>
    <property type="molecule type" value="Genomic_DNA"/>
</dbReference>
<gene>
    <name evidence="2" type="ORF">K452DRAFT_306980</name>
</gene>
<dbReference type="RefSeq" id="XP_033399296.1">
    <property type="nucleotide sequence ID" value="XM_033543035.1"/>
</dbReference>
<feature type="region of interest" description="Disordered" evidence="1">
    <location>
        <begin position="230"/>
        <end position="285"/>
    </location>
</feature>
<feature type="compositionally biased region" description="Polar residues" evidence="1">
    <location>
        <begin position="271"/>
        <end position="285"/>
    </location>
</feature>
<name>A0A6A6BJW3_9PEZI</name>
<accession>A0A6A6BJW3</accession>
<reference evidence="2" key="1">
    <citation type="journal article" date="2020" name="Stud. Mycol.">
        <title>101 Dothideomycetes genomes: a test case for predicting lifestyles and emergence of pathogens.</title>
        <authorList>
            <person name="Haridas S."/>
            <person name="Albert R."/>
            <person name="Binder M."/>
            <person name="Bloem J."/>
            <person name="Labutti K."/>
            <person name="Salamov A."/>
            <person name="Andreopoulos B."/>
            <person name="Baker S."/>
            <person name="Barry K."/>
            <person name="Bills G."/>
            <person name="Bluhm B."/>
            <person name="Cannon C."/>
            <person name="Castanera R."/>
            <person name="Culley D."/>
            <person name="Daum C."/>
            <person name="Ezra D."/>
            <person name="Gonzalez J."/>
            <person name="Henrissat B."/>
            <person name="Kuo A."/>
            <person name="Liang C."/>
            <person name="Lipzen A."/>
            <person name="Lutzoni F."/>
            <person name="Magnuson J."/>
            <person name="Mondo S."/>
            <person name="Nolan M."/>
            <person name="Ohm R."/>
            <person name="Pangilinan J."/>
            <person name="Park H.-J."/>
            <person name="Ramirez L."/>
            <person name="Alfaro M."/>
            <person name="Sun H."/>
            <person name="Tritt A."/>
            <person name="Yoshinaga Y."/>
            <person name="Zwiers L.-H."/>
            <person name="Turgeon B."/>
            <person name="Goodwin S."/>
            <person name="Spatafora J."/>
            <person name="Crous P."/>
            <person name="Grigoriev I."/>
        </authorList>
    </citation>
    <scope>NUCLEOTIDE SEQUENCE</scope>
    <source>
        <strain evidence="2">CBS 121167</strain>
    </source>
</reference>
<feature type="compositionally biased region" description="Acidic residues" evidence="1">
    <location>
        <begin position="250"/>
        <end position="266"/>
    </location>
</feature>
<keyword evidence="3" id="KW-1185">Reference proteome</keyword>
<proteinExistence type="predicted"/>
<feature type="compositionally biased region" description="Polar residues" evidence="1">
    <location>
        <begin position="1"/>
        <end position="13"/>
    </location>
</feature>
<evidence type="ECO:0000256" key="1">
    <source>
        <dbReference type="SAM" id="MobiDB-lite"/>
    </source>
</evidence>